<dbReference type="GO" id="GO:0031460">
    <property type="term" value="P:glycine betaine transport"/>
    <property type="evidence" value="ECO:0007669"/>
    <property type="project" value="TreeGrafter"/>
</dbReference>
<dbReference type="InterPro" id="IPR000390">
    <property type="entry name" value="Small_drug/metabolite_transptr"/>
</dbReference>
<evidence type="ECO:0000313" key="11">
    <source>
        <dbReference type="EMBL" id="HJA79014.1"/>
    </source>
</evidence>
<protein>
    <recommendedName>
        <fullName evidence="3">Spermidine export protein MdtJ</fullName>
    </recommendedName>
</protein>
<dbReference type="Proteomes" id="UP000823821">
    <property type="component" value="Unassembled WGS sequence"/>
</dbReference>
<feature type="transmembrane region" description="Helical" evidence="10">
    <location>
        <begin position="32"/>
        <end position="56"/>
    </location>
</feature>
<sequence>MSPTRLSHWLWLLAAIVLEAGGSTIMKLSHQWYFAHAALLGLAVMWLCIGLSYYCLALSTTGLPVGVAFAFWEGLGLTLVTLAGFLVLGEEPTLTRLSGLACVLGGALLVHRGTAHGDTERQTAS</sequence>
<reference evidence="11" key="1">
    <citation type="journal article" date="2021" name="PeerJ">
        <title>Extensive microbial diversity within the chicken gut microbiome revealed by metagenomics and culture.</title>
        <authorList>
            <person name="Gilroy R."/>
            <person name="Ravi A."/>
            <person name="Getino M."/>
            <person name="Pursley I."/>
            <person name="Horton D.L."/>
            <person name="Alikhan N.F."/>
            <person name="Baker D."/>
            <person name="Gharbi K."/>
            <person name="Hall N."/>
            <person name="Watson M."/>
            <person name="Adriaenssens E.M."/>
            <person name="Foster-Nyarko E."/>
            <person name="Jarju S."/>
            <person name="Secka A."/>
            <person name="Antonio M."/>
            <person name="Oren A."/>
            <person name="Chaudhuri R.R."/>
            <person name="La Ragione R."/>
            <person name="Hildebrand F."/>
            <person name="Pallen M.J."/>
        </authorList>
    </citation>
    <scope>NUCLEOTIDE SEQUENCE</scope>
    <source>
        <strain evidence="11">5032</strain>
    </source>
</reference>
<keyword evidence="7 10" id="KW-1133">Transmembrane helix</keyword>
<comment type="similarity">
    <text evidence="9">Belongs to the drug/metabolite transporter (DMT) superfamily. Small multidrug resistance (SMR) (TC 2.A.7.1) family.</text>
</comment>
<organism evidence="11 12">
    <name type="scientific">Candidatus Desulfovibrio intestinavium</name>
    <dbReference type="NCBI Taxonomy" id="2838534"/>
    <lineage>
        <taxon>Bacteria</taxon>
        <taxon>Pseudomonadati</taxon>
        <taxon>Thermodesulfobacteriota</taxon>
        <taxon>Desulfovibrionia</taxon>
        <taxon>Desulfovibrionales</taxon>
        <taxon>Desulfovibrionaceae</taxon>
        <taxon>Desulfovibrio</taxon>
    </lineage>
</organism>
<dbReference type="SUPFAM" id="SSF103481">
    <property type="entry name" value="Multidrug resistance efflux transporter EmrE"/>
    <property type="match status" value="1"/>
</dbReference>
<dbReference type="InterPro" id="IPR045324">
    <property type="entry name" value="Small_multidrug_res"/>
</dbReference>
<dbReference type="GO" id="GO:0005886">
    <property type="term" value="C:plasma membrane"/>
    <property type="evidence" value="ECO:0007669"/>
    <property type="project" value="UniProtKB-SubCell"/>
</dbReference>
<dbReference type="PANTHER" id="PTHR30561">
    <property type="entry name" value="SMR FAMILY PROTON-DEPENDENT DRUG EFFLUX TRANSPORTER SUGE"/>
    <property type="match status" value="1"/>
</dbReference>
<dbReference type="GO" id="GO:0015220">
    <property type="term" value="F:choline transmembrane transporter activity"/>
    <property type="evidence" value="ECO:0007669"/>
    <property type="project" value="TreeGrafter"/>
</dbReference>
<dbReference type="AlphaFoldDB" id="A0A9D2HNG0"/>
<dbReference type="GO" id="GO:0015297">
    <property type="term" value="F:antiporter activity"/>
    <property type="evidence" value="ECO:0007669"/>
    <property type="project" value="TreeGrafter"/>
</dbReference>
<evidence type="ECO:0000256" key="4">
    <source>
        <dbReference type="ARBA" id="ARBA00022475"/>
    </source>
</evidence>
<comment type="subcellular location">
    <subcellularLocation>
        <location evidence="1">Cell inner membrane</location>
        <topology evidence="1">Multi-pass membrane protein</topology>
    </subcellularLocation>
    <subcellularLocation>
        <location evidence="9">Cell membrane</location>
        <topology evidence="9">Multi-pass membrane protein</topology>
    </subcellularLocation>
</comment>
<evidence type="ECO:0000313" key="12">
    <source>
        <dbReference type="Proteomes" id="UP000823821"/>
    </source>
</evidence>
<dbReference type="Gene3D" id="1.10.3730.20">
    <property type="match status" value="1"/>
</dbReference>
<evidence type="ECO:0000256" key="2">
    <source>
        <dbReference type="ARBA" id="ARBA00011358"/>
    </source>
</evidence>
<dbReference type="GO" id="GO:1903711">
    <property type="term" value="P:spermidine transmembrane transport"/>
    <property type="evidence" value="ECO:0007669"/>
    <property type="project" value="TreeGrafter"/>
</dbReference>
<dbReference type="EMBL" id="DWZD01000038">
    <property type="protein sequence ID" value="HJA79014.1"/>
    <property type="molecule type" value="Genomic_DNA"/>
</dbReference>
<reference evidence="11" key="2">
    <citation type="submission" date="2021-04" db="EMBL/GenBank/DDBJ databases">
        <authorList>
            <person name="Gilroy R."/>
        </authorList>
    </citation>
    <scope>NUCLEOTIDE SEQUENCE</scope>
    <source>
        <strain evidence="11">5032</strain>
    </source>
</reference>
<evidence type="ECO:0000256" key="10">
    <source>
        <dbReference type="SAM" id="Phobius"/>
    </source>
</evidence>
<keyword evidence="4" id="KW-1003">Cell membrane</keyword>
<keyword evidence="5" id="KW-0997">Cell inner membrane</keyword>
<feature type="transmembrane region" description="Helical" evidence="10">
    <location>
        <begin position="63"/>
        <end position="88"/>
    </location>
</feature>
<evidence type="ECO:0000256" key="1">
    <source>
        <dbReference type="ARBA" id="ARBA00004429"/>
    </source>
</evidence>
<gene>
    <name evidence="11" type="ORF">H9784_05500</name>
</gene>
<evidence type="ECO:0000256" key="7">
    <source>
        <dbReference type="ARBA" id="ARBA00022989"/>
    </source>
</evidence>
<keyword evidence="8 10" id="KW-0472">Membrane</keyword>
<comment type="caution">
    <text evidence="11">The sequence shown here is derived from an EMBL/GenBank/DDBJ whole genome shotgun (WGS) entry which is preliminary data.</text>
</comment>
<evidence type="ECO:0000256" key="6">
    <source>
        <dbReference type="ARBA" id="ARBA00022692"/>
    </source>
</evidence>
<evidence type="ECO:0000256" key="5">
    <source>
        <dbReference type="ARBA" id="ARBA00022519"/>
    </source>
</evidence>
<accession>A0A9D2HNG0</accession>
<proteinExistence type="inferred from homology"/>
<evidence type="ECO:0000256" key="9">
    <source>
        <dbReference type="RuleBase" id="RU003942"/>
    </source>
</evidence>
<dbReference type="Pfam" id="PF00893">
    <property type="entry name" value="Multi_Drug_Res"/>
    <property type="match status" value="1"/>
</dbReference>
<name>A0A9D2HNG0_9BACT</name>
<evidence type="ECO:0000256" key="3">
    <source>
        <dbReference type="ARBA" id="ARBA00021112"/>
    </source>
</evidence>
<comment type="subunit">
    <text evidence="2">Forms a complex with MdtI.</text>
</comment>
<keyword evidence="6 9" id="KW-0812">Transmembrane</keyword>
<dbReference type="PANTHER" id="PTHR30561:SF2">
    <property type="entry name" value="SPERMIDINE EXPORT PROTEIN MDTJ"/>
    <property type="match status" value="1"/>
</dbReference>
<dbReference type="GO" id="GO:0015199">
    <property type="term" value="F:amino-acid betaine transmembrane transporter activity"/>
    <property type="evidence" value="ECO:0007669"/>
    <property type="project" value="TreeGrafter"/>
</dbReference>
<dbReference type="InterPro" id="IPR037185">
    <property type="entry name" value="EmrE-like"/>
</dbReference>
<evidence type="ECO:0000256" key="8">
    <source>
        <dbReference type="ARBA" id="ARBA00023136"/>
    </source>
</evidence>